<evidence type="ECO:0000313" key="3">
    <source>
        <dbReference type="Proteomes" id="UP000193689"/>
    </source>
</evidence>
<sequence length="865" mass="92836">MTSSTDLQLLQRAIEQSQPVNQAYNTNHANIVNSARVRPFSIPRRPVPVKAGGAAEQPTSFSAVSSRNAQSDAPSAGQDYDGNLPIPTPRLPEPVAASQPKQHSQETYIHPTPIPTTCTMAPAPLTENTTIPEGSSKSPESQNALPTLPGFDSPKAVQTFPPPPPLSPRPAYQSSERTLQSRSVPHPLTSGIPPNPGPIFSNIPSSPAYSMAWNHLPTAPSSSSTLRTDRLLKYLNKETAKKAYNSSKEFLAKTNEKLEKVINPLMPVLAMINPNIATIYQVQQQLSQSQQSQQNGSGIDSLAAMLSVQAAAALAGQYSGGLGDFGVMTTALNQPNISSLYSGEKNQNFPFDSTFLQDQQGIVAGDILSSLTATGLFQPSMSQECFTPPYQDILSAYTQQQQNSATEMFLSALRTGGVSDQSTNQEAISAYIQQQADASTANLMSTMSGSEGIGQSSPSQSNLDMITGFIQQQTDASTENLMSILNSTGSPGMQYMSFILQQQQLQQQTQPDAQPSLTTPFTSPPSANSVPPQNTCQPISGQQEEQAQAEAQTPIPSNPPPSTSSPLQFQSQSQPPTLPNPKTWPHHRARIFGLEHILLPPRHTNLRTPHPHLIIGDLAHLYGGGSFEIRLLYTTSQIQTAVEAIGDLTTDDCRTVLVPACVMEFGIPTGGVNVGCVVCANQTGGEDEAEEGGGRGGADKGALVMYRAIVSSPYGHGVAVSLYVPVKHIAVASKVAATMLSSIRWIDRSVLCKSVSSQLMGTWRSYSHMSLNGGHDSVAEMKELCFMADGQYTYDRACQAIGDDRRNGGSESGSNHISGSFELYDYEKGTVHLVLAKTDKDSVEVRAVELRGNVMVINAKEYFRV</sequence>
<feature type="compositionally biased region" description="Low complexity" evidence="1">
    <location>
        <begin position="542"/>
        <end position="555"/>
    </location>
</feature>
<feature type="compositionally biased region" description="Polar residues" evidence="1">
    <location>
        <begin position="126"/>
        <end position="145"/>
    </location>
</feature>
<protein>
    <submittedName>
        <fullName evidence="2">Uncharacterized protein</fullName>
    </submittedName>
</protein>
<evidence type="ECO:0000313" key="2">
    <source>
        <dbReference type="EMBL" id="ORY55281.1"/>
    </source>
</evidence>
<organism evidence="2 3">
    <name type="scientific">Pseudomassariella vexata</name>
    <dbReference type="NCBI Taxonomy" id="1141098"/>
    <lineage>
        <taxon>Eukaryota</taxon>
        <taxon>Fungi</taxon>
        <taxon>Dikarya</taxon>
        <taxon>Ascomycota</taxon>
        <taxon>Pezizomycotina</taxon>
        <taxon>Sordariomycetes</taxon>
        <taxon>Xylariomycetidae</taxon>
        <taxon>Amphisphaeriales</taxon>
        <taxon>Pseudomassariaceae</taxon>
        <taxon>Pseudomassariella</taxon>
    </lineage>
</organism>
<evidence type="ECO:0000256" key="1">
    <source>
        <dbReference type="SAM" id="MobiDB-lite"/>
    </source>
</evidence>
<feature type="compositionally biased region" description="Polar residues" evidence="1">
    <location>
        <begin position="172"/>
        <end position="183"/>
    </location>
</feature>
<dbReference type="RefSeq" id="XP_040709552.1">
    <property type="nucleotide sequence ID" value="XM_040863137.1"/>
</dbReference>
<comment type="caution">
    <text evidence="2">The sequence shown here is derived from an EMBL/GenBank/DDBJ whole genome shotgun (WGS) entry which is preliminary data.</text>
</comment>
<dbReference type="GeneID" id="63779349"/>
<reference evidence="2 3" key="1">
    <citation type="submission" date="2016-07" db="EMBL/GenBank/DDBJ databases">
        <title>Pervasive Adenine N6-methylation of Active Genes in Fungi.</title>
        <authorList>
            <consortium name="DOE Joint Genome Institute"/>
            <person name="Mondo S.J."/>
            <person name="Dannebaum R.O."/>
            <person name="Kuo R.C."/>
            <person name="Labutti K."/>
            <person name="Haridas S."/>
            <person name="Kuo A."/>
            <person name="Salamov A."/>
            <person name="Ahrendt S.R."/>
            <person name="Lipzen A."/>
            <person name="Sullivan W."/>
            <person name="Andreopoulos W.B."/>
            <person name="Clum A."/>
            <person name="Lindquist E."/>
            <person name="Daum C."/>
            <person name="Ramamoorthy G.K."/>
            <person name="Gryganskyi A."/>
            <person name="Culley D."/>
            <person name="Magnuson J.K."/>
            <person name="James T.Y."/>
            <person name="O'Malley M.A."/>
            <person name="Stajich J.E."/>
            <person name="Spatafora J.W."/>
            <person name="Visel A."/>
            <person name="Grigoriev I.V."/>
        </authorList>
    </citation>
    <scope>NUCLEOTIDE SEQUENCE [LARGE SCALE GENOMIC DNA]</scope>
    <source>
        <strain evidence="2 3">CBS 129021</strain>
    </source>
</reference>
<dbReference type="OrthoDB" id="4770321at2759"/>
<gene>
    <name evidence="2" type="ORF">BCR38DRAFT_479177</name>
</gene>
<feature type="region of interest" description="Disordered" evidence="1">
    <location>
        <begin position="48"/>
        <end position="195"/>
    </location>
</feature>
<feature type="compositionally biased region" description="Low complexity" evidence="1">
    <location>
        <begin position="502"/>
        <end position="526"/>
    </location>
</feature>
<dbReference type="InParanoid" id="A0A1Y2D7N6"/>
<feature type="compositionally biased region" description="Polar residues" evidence="1">
    <location>
        <begin position="57"/>
        <end position="73"/>
    </location>
</feature>
<dbReference type="Proteomes" id="UP000193689">
    <property type="component" value="Unassembled WGS sequence"/>
</dbReference>
<dbReference type="EMBL" id="MCFJ01000028">
    <property type="protein sequence ID" value="ORY55281.1"/>
    <property type="molecule type" value="Genomic_DNA"/>
</dbReference>
<accession>A0A1Y2D7N6</accession>
<keyword evidence="3" id="KW-1185">Reference proteome</keyword>
<name>A0A1Y2D7N6_9PEZI</name>
<feature type="compositionally biased region" description="Polar residues" evidence="1">
    <location>
        <begin position="527"/>
        <end position="541"/>
    </location>
</feature>
<feature type="compositionally biased region" description="Low complexity" evidence="1">
    <location>
        <begin position="564"/>
        <end position="575"/>
    </location>
</feature>
<proteinExistence type="predicted"/>
<dbReference type="AlphaFoldDB" id="A0A1Y2D7N6"/>
<feature type="region of interest" description="Disordered" evidence="1">
    <location>
        <begin position="502"/>
        <end position="585"/>
    </location>
</feature>